<feature type="transmembrane region" description="Helical" evidence="2">
    <location>
        <begin position="155"/>
        <end position="174"/>
    </location>
</feature>
<dbReference type="AlphaFoldDB" id="A0A6B0VM16"/>
<reference evidence="3 4" key="1">
    <citation type="submission" date="2020-01" db="EMBL/GenBank/DDBJ databases">
        <title>Natronorubrum sp. JWXQ-INN 674 isolated from Inner Mongolia Autonomous Region of China.</title>
        <authorList>
            <person name="Xue Q."/>
        </authorList>
    </citation>
    <scope>NUCLEOTIDE SEQUENCE [LARGE SCALE GENOMIC DNA]</scope>
    <source>
        <strain evidence="3 4">JWXQ-INN-674</strain>
    </source>
</reference>
<accession>A0A6B0VM16</accession>
<keyword evidence="2" id="KW-0812">Transmembrane</keyword>
<dbReference type="Proteomes" id="UP000434101">
    <property type="component" value="Unassembled WGS sequence"/>
</dbReference>
<dbReference type="RefSeq" id="WP_160063652.1">
    <property type="nucleotide sequence ID" value="NZ_WUYX01000022.1"/>
</dbReference>
<feature type="transmembrane region" description="Helical" evidence="2">
    <location>
        <begin position="222"/>
        <end position="248"/>
    </location>
</feature>
<evidence type="ECO:0000256" key="1">
    <source>
        <dbReference type="SAM" id="MobiDB-lite"/>
    </source>
</evidence>
<evidence type="ECO:0000313" key="4">
    <source>
        <dbReference type="Proteomes" id="UP000434101"/>
    </source>
</evidence>
<feature type="compositionally biased region" description="Polar residues" evidence="1">
    <location>
        <begin position="109"/>
        <end position="121"/>
    </location>
</feature>
<sequence length="307" mass="32749">MSGQEFLRTVREHFTTQGWETELQQIQDGVSILHGRQSTTPEQGLALVITGPNSQVTPNHVKYLLKRRQNQEDEIDKTFIATTVGLSEKAQKATSNYDITVLDQSDLETSANTTTTNQPSKQVGGGEERPAASAADITAVLSENSVQQLLKQTNGIFAAVGLGFGLTAILWLRFMGDSLLGELVGLTFMFFVVLMMVFSGPLVGALAGIYIQRRIEQTRKAVITAVASGFTGYLTMTVVGGLLTYLFLPSSGSGGSESTADTGANGATETGGELFSLSDLFLPLLGLAIPVGVVAGTVVYVINRYSR</sequence>
<evidence type="ECO:0000313" key="3">
    <source>
        <dbReference type="EMBL" id="MXV61619.1"/>
    </source>
</evidence>
<name>A0A6B0VM16_9EURY</name>
<organism evidence="3 4">
    <name type="scientific">Natronorubrum halalkaliphilum</name>
    <dbReference type="NCBI Taxonomy" id="2691917"/>
    <lineage>
        <taxon>Archaea</taxon>
        <taxon>Methanobacteriati</taxon>
        <taxon>Methanobacteriota</taxon>
        <taxon>Stenosarchaea group</taxon>
        <taxon>Halobacteria</taxon>
        <taxon>Halobacteriales</taxon>
        <taxon>Natrialbaceae</taxon>
        <taxon>Natronorubrum</taxon>
    </lineage>
</organism>
<feature type="region of interest" description="Disordered" evidence="1">
    <location>
        <begin position="109"/>
        <end position="129"/>
    </location>
</feature>
<comment type="caution">
    <text evidence="3">The sequence shown here is derived from an EMBL/GenBank/DDBJ whole genome shotgun (WGS) entry which is preliminary data.</text>
</comment>
<evidence type="ECO:0000256" key="2">
    <source>
        <dbReference type="SAM" id="Phobius"/>
    </source>
</evidence>
<proteinExistence type="predicted"/>
<keyword evidence="4" id="KW-1185">Reference proteome</keyword>
<gene>
    <name evidence="3" type="ORF">GS429_05970</name>
</gene>
<feature type="transmembrane region" description="Helical" evidence="2">
    <location>
        <begin position="280"/>
        <end position="302"/>
    </location>
</feature>
<dbReference type="EMBL" id="WUYX01000022">
    <property type="protein sequence ID" value="MXV61619.1"/>
    <property type="molecule type" value="Genomic_DNA"/>
</dbReference>
<protein>
    <submittedName>
        <fullName evidence="3">Uncharacterized protein</fullName>
    </submittedName>
</protein>
<keyword evidence="2" id="KW-1133">Transmembrane helix</keyword>
<feature type="transmembrane region" description="Helical" evidence="2">
    <location>
        <begin position="186"/>
        <end position="210"/>
    </location>
</feature>
<keyword evidence="2" id="KW-0472">Membrane</keyword>